<dbReference type="InterPro" id="IPR029056">
    <property type="entry name" value="Ribokinase-like"/>
</dbReference>
<dbReference type="InterPro" id="IPR050306">
    <property type="entry name" value="PfkB_Carbo_kinase"/>
</dbReference>
<keyword evidence="6" id="KW-1185">Reference proteome</keyword>
<dbReference type="Pfam" id="PF00294">
    <property type="entry name" value="PfkB"/>
    <property type="match status" value="2"/>
</dbReference>
<organism evidence="5 6">
    <name type="scientific">Paenochrobactrum glaciei</name>
    <dbReference type="NCBI Taxonomy" id="486407"/>
    <lineage>
        <taxon>Bacteria</taxon>
        <taxon>Pseudomonadati</taxon>
        <taxon>Pseudomonadota</taxon>
        <taxon>Alphaproteobacteria</taxon>
        <taxon>Hyphomicrobiales</taxon>
        <taxon>Brucellaceae</taxon>
        <taxon>Paenochrobactrum</taxon>
    </lineage>
</organism>
<protein>
    <submittedName>
        <fullName evidence="5">PfkB family carbohydrate kinase</fullName>
    </submittedName>
</protein>
<dbReference type="GO" id="GO:0016301">
    <property type="term" value="F:kinase activity"/>
    <property type="evidence" value="ECO:0007669"/>
    <property type="project" value="UniProtKB-KW"/>
</dbReference>
<dbReference type="SUPFAM" id="SSF53613">
    <property type="entry name" value="Ribokinase-like"/>
    <property type="match status" value="1"/>
</dbReference>
<reference evidence="5 6" key="1">
    <citation type="journal article" date="2019" name="Int. J. Syst. Evol. Microbiol.">
        <title>The Global Catalogue of Microorganisms (GCM) 10K type strain sequencing project: providing services to taxonomists for standard genome sequencing and annotation.</title>
        <authorList>
            <consortium name="The Broad Institute Genomics Platform"/>
            <consortium name="The Broad Institute Genome Sequencing Center for Infectious Disease"/>
            <person name="Wu L."/>
            <person name="Ma J."/>
        </authorList>
    </citation>
    <scope>NUCLEOTIDE SEQUENCE [LARGE SCALE GENOMIC DNA]</scope>
    <source>
        <strain evidence="5 6">JCM 15115</strain>
    </source>
</reference>
<evidence type="ECO:0000256" key="1">
    <source>
        <dbReference type="ARBA" id="ARBA00010688"/>
    </source>
</evidence>
<evidence type="ECO:0000259" key="4">
    <source>
        <dbReference type="Pfam" id="PF00294"/>
    </source>
</evidence>
<comment type="caution">
    <text evidence="5">The sequence shown here is derived from an EMBL/GenBank/DDBJ whole genome shotgun (WGS) entry which is preliminary data.</text>
</comment>
<proteinExistence type="inferred from homology"/>
<keyword evidence="2" id="KW-0808">Transferase</keyword>
<feature type="domain" description="Carbohydrate kinase PfkB" evidence="4">
    <location>
        <begin position="15"/>
        <end position="133"/>
    </location>
</feature>
<accession>A0ABN1GL56</accession>
<evidence type="ECO:0000256" key="2">
    <source>
        <dbReference type="ARBA" id="ARBA00022679"/>
    </source>
</evidence>
<dbReference type="PANTHER" id="PTHR43085:SF41">
    <property type="entry name" value="FRUCTOSELYSINE 6-KINASE"/>
    <property type="match status" value="1"/>
</dbReference>
<dbReference type="EMBL" id="BAAADE010000011">
    <property type="protein sequence ID" value="GAA0613426.1"/>
    <property type="molecule type" value="Genomic_DNA"/>
</dbReference>
<dbReference type="Gene3D" id="3.40.1190.20">
    <property type="match status" value="1"/>
</dbReference>
<comment type="similarity">
    <text evidence="1">Belongs to the carbohydrate kinase PfkB family.</text>
</comment>
<gene>
    <name evidence="5" type="ORF">GCM10008943_30960</name>
</gene>
<evidence type="ECO:0000313" key="5">
    <source>
        <dbReference type="EMBL" id="GAA0613426.1"/>
    </source>
</evidence>
<name>A0ABN1GL56_9HYPH</name>
<sequence length="280" mass="30399">MVRIAAIGDNDVDCYLSTGQMYPGGNCLNVAVLARRLGAETAYIGAVADDPAGRLMQEVLEYENVLSDRLRIVEGMTAYCIIEHKNSDRIFVTHDLGVSHFTPSEADVNYLENFDAAHVGHTSGLDKYVPLFAEKTRISYDFSTRATDALIEKMSPFLWFATVSAGDLAEDEAVRMMNKIKQHGAKWVMATRGSQGALLCHGEKLWQVKPVQVDAVDTLGAGDTMIARVLIGLLKNEDPQLALTAAAFSAAQTCTYFGAIGHGKPIDLSVSLDDIKIVIA</sequence>
<evidence type="ECO:0000313" key="6">
    <source>
        <dbReference type="Proteomes" id="UP001424441"/>
    </source>
</evidence>
<dbReference type="Proteomes" id="UP001424441">
    <property type="component" value="Unassembled WGS sequence"/>
</dbReference>
<dbReference type="InterPro" id="IPR011611">
    <property type="entry name" value="PfkB_dom"/>
</dbReference>
<feature type="domain" description="Carbohydrate kinase PfkB" evidence="4">
    <location>
        <begin position="169"/>
        <end position="260"/>
    </location>
</feature>
<dbReference type="RefSeq" id="WP_343807641.1">
    <property type="nucleotide sequence ID" value="NZ_BAAADE010000011.1"/>
</dbReference>
<dbReference type="PANTHER" id="PTHR43085">
    <property type="entry name" value="HEXOKINASE FAMILY MEMBER"/>
    <property type="match status" value="1"/>
</dbReference>
<evidence type="ECO:0000256" key="3">
    <source>
        <dbReference type="ARBA" id="ARBA00022777"/>
    </source>
</evidence>
<keyword evidence="3 5" id="KW-0418">Kinase</keyword>